<dbReference type="Proteomes" id="UP000636800">
    <property type="component" value="Unassembled WGS sequence"/>
</dbReference>
<organism evidence="3 4">
    <name type="scientific">Vanilla planifolia</name>
    <name type="common">Vanilla</name>
    <dbReference type="NCBI Taxonomy" id="51239"/>
    <lineage>
        <taxon>Eukaryota</taxon>
        <taxon>Viridiplantae</taxon>
        <taxon>Streptophyta</taxon>
        <taxon>Embryophyta</taxon>
        <taxon>Tracheophyta</taxon>
        <taxon>Spermatophyta</taxon>
        <taxon>Magnoliopsida</taxon>
        <taxon>Liliopsida</taxon>
        <taxon>Asparagales</taxon>
        <taxon>Orchidaceae</taxon>
        <taxon>Vanilloideae</taxon>
        <taxon>Vanilleae</taxon>
        <taxon>Vanilla</taxon>
    </lineage>
</organism>
<comment type="caution">
    <text evidence="3">The sequence shown here is derived from an EMBL/GenBank/DDBJ whole genome shotgun (WGS) entry which is preliminary data.</text>
</comment>
<dbReference type="SUPFAM" id="SSF51110">
    <property type="entry name" value="alpha-D-mannose-specific plant lectins"/>
    <property type="match status" value="2"/>
</dbReference>
<dbReference type="GO" id="GO:0051707">
    <property type="term" value="P:response to other organism"/>
    <property type="evidence" value="ECO:0007669"/>
    <property type="project" value="UniProtKB-ARBA"/>
</dbReference>
<protein>
    <recommendedName>
        <fullName evidence="2">Bulb-type lectin domain-containing protein</fullName>
    </recommendedName>
</protein>
<accession>A0A835PB01</accession>
<feature type="signal peptide" evidence="1">
    <location>
        <begin position="1"/>
        <end position="22"/>
    </location>
</feature>
<dbReference type="PROSITE" id="PS50927">
    <property type="entry name" value="BULB_LECTIN"/>
    <property type="match status" value="1"/>
</dbReference>
<dbReference type="SMART" id="SM00108">
    <property type="entry name" value="B_lectin"/>
    <property type="match status" value="1"/>
</dbReference>
<feature type="chain" id="PRO_5032949264" description="Bulb-type lectin domain-containing protein" evidence="1">
    <location>
        <begin position="23"/>
        <end position="288"/>
    </location>
</feature>
<evidence type="ECO:0000313" key="4">
    <source>
        <dbReference type="Proteomes" id="UP000636800"/>
    </source>
</evidence>
<evidence type="ECO:0000259" key="2">
    <source>
        <dbReference type="PROSITE" id="PS50927"/>
    </source>
</evidence>
<proteinExistence type="predicted"/>
<sequence>MGIQRSLLLLWVMALCWSSSTAYNVLFTGETLANQSSIGFPEKGSFVMQLDCNLVLYNENGVPLFHTNTAGFGRRNCILSFTNNGRLVVRTPAGRTLWQSPNFNSPIGDYAAVFRPDGDVAIYGPVVWSSFARGESMETAQKQQQQPEATGEEQELLGNRPMYNNMLFSGQILSGNRSIKDLSSLEVTNDCQLLLTVESGLRIVLGGLEGEDCFARLNFRGQLTLLDDTYAHKLAWPTTANPTRGEYVLILRGSAALIYGPLAWSTNVRGVPNPQAIVNLMLPSDAKK</sequence>
<dbReference type="InterPro" id="IPR036426">
    <property type="entry name" value="Bulb-type_lectin_dom_sf"/>
</dbReference>
<dbReference type="CDD" id="cd00028">
    <property type="entry name" value="B_lectin"/>
    <property type="match status" value="1"/>
</dbReference>
<dbReference type="AlphaFoldDB" id="A0A835PB01"/>
<evidence type="ECO:0000313" key="3">
    <source>
        <dbReference type="EMBL" id="KAG0448203.1"/>
    </source>
</evidence>
<dbReference type="Gene3D" id="2.90.10.10">
    <property type="entry name" value="Bulb-type lectin domain"/>
    <property type="match status" value="2"/>
</dbReference>
<keyword evidence="1" id="KW-0732">Signal</keyword>
<feature type="domain" description="Bulb-type lectin" evidence="2">
    <location>
        <begin position="23"/>
        <end position="135"/>
    </location>
</feature>
<evidence type="ECO:0000256" key="1">
    <source>
        <dbReference type="SAM" id="SignalP"/>
    </source>
</evidence>
<gene>
    <name evidence="3" type="ORF">HPP92_027959</name>
</gene>
<dbReference type="InterPro" id="IPR001480">
    <property type="entry name" value="Bulb-type_lectin_dom"/>
</dbReference>
<name>A0A835PB01_VANPL</name>
<keyword evidence="4" id="KW-1185">Reference proteome</keyword>
<dbReference type="EMBL" id="JADCNL010000347">
    <property type="protein sequence ID" value="KAG0448203.1"/>
    <property type="molecule type" value="Genomic_DNA"/>
</dbReference>
<reference evidence="3 4" key="1">
    <citation type="journal article" date="2020" name="Nat. Food">
        <title>A phased Vanilla planifolia genome enables genetic improvement of flavour and production.</title>
        <authorList>
            <person name="Hasing T."/>
            <person name="Tang H."/>
            <person name="Brym M."/>
            <person name="Khazi F."/>
            <person name="Huang T."/>
            <person name="Chambers A.H."/>
        </authorList>
    </citation>
    <scope>NUCLEOTIDE SEQUENCE [LARGE SCALE GENOMIC DNA]</scope>
    <source>
        <tissue evidence="3">Leaf</tissue>
    </source>
</reference>